<reference evidence="2" key="1">
    <citation type="submission" date="2022-07" db="EMBL/GenBank/DDBJ databases">
        <authorList>
            <person name="Trinca V."/>
            <person name="Uliana J.V.C."/>
            <person name="Torres T.T."/>
            <person name="Ward R.J."/>
            <person name="Monesi N."/>
        </authorList>
    </citation>
    <scope>NUCLEOTIDE SEQUENCE</scope>
    <source>
        <strain evidence="2">HSMRA1968</strain>
        <tissue evidence="2">Whole embryos</tissue>
    </source>
</reference>
<evidence type="ECO:0000256" key="1">
    <source>
        <dbReference type="SAM" id="MobiDB-lite"/>
    </source>
</evidence>
<evidence type="ECO:0000313" key="3">
    <source>
        <dbReference type="Proteomes" id="UP001151699"/>
    </source>
</evidence>
<feature type="region of interest" description="Disordered" evidence="1">
    <location>
        <begin position="37"/>
        <end position="61"/>
    </location>
</feature>
<accession>A0A9Q0RWQ9</accession>
<dbReference type="AlphaFoldDB" id="A0A9Q0RWQ9"/>
<comment type="caution">
    <text evidence="2">The sequence shown here is derived from an EMBL/GenBank/DDBJ whole genome shotgun (WGS) entry which is preliminary data.</text>
</comment>
<dbReference type="OrthoDB" id="6288751at2759"/>
<sequence>VDTSRDQQNEAFLSTLSTKLNNQKQNYVAKAKSIHVGTKDGNTGEANGSQNTTSIHRTKSSNKIPTISKQINTNENNFIQDEQQPPQSQQQIHSILKNSQTLTPHRQKSVKSNVYHKTNATSTPFPLQLIDSMGKNSVENPALPPKMYKNPATTPYSNQQSSRIQTISRSNDQLMSVSQTKVTPRSTAIGHQQLTHTKSLPRSDDKLTTQSYLYPIGGLSSVEKSKSLGKINYTQSFPMLTNHYTLPKVSTGKMSVISDVVSKVPSVIKIPTPMNISSRSPTMSNAMVPKVLTTPLLPCTSVSSKLKVSAAEKVDDKQLPVCTTYKNCSNPKEHFLPNDTSLDDDYLSECENCKSAHGSRYYLNETVEEQPQETMTLQRKLEDKQEDVQMYRTSTTLPSNTKQKNATIKIREPWFSTIPANGYNVRANPPNFGQDGGDYMGGANAGAGAGAGVGSQIGFDTPIGGAKFGGGMGAGAGAGGNGGANGK</sequence>
<organism evidence="2 3">
    <name type="scientific">Pseudolycoriella hygida</name>
    <dbReference type="NCBI Taxonomy" id="35572"/>
    <lineage>
        <taxon>Eukaryota</taxon>
        <taxon>Metazoa</taxon>
        <taxon>Ecdysozoa</taxon>
        <taxon>Arthropoda</taxon>
        <taxon>Hexapoda</taxon>
        <taxon>Insecta</taxon>
        <taxon>Pterygota</taxon>
        <taxon>Neoptera</taxon>
        <taxon>Endopterygota</taxon>
        <taxon>Diptera</taxon>
        <taxon>Nematocera</taxon>
        <taxon>Sciaroidea</taxon>
        <taxon>Sciaridae</taxon>
        <taxon>Pseudolycoriella</taxon>
    </lineage>
</organism>
<dbReference type="EMBL" id="WJQU01000004">
    <property type="protein sequence ID" value="KAJ6635128.1"/>
    <property type="molecule type" value="Genomic_DNA"/>
</dbReference>
<feature type="compositionally biased region" description="Polar residues" evidence="1">
    <location>
        <begin position="40"/>
        <end position="61"/>
    </location>
</feature>
<feature type="region of interest" description="Disordered" evidence="1">
    <location>
        <begin position="136"/>
        <end position="162"/>
    </location>
</feature>
<keyword evidence="3" id="KW-1185">Reference proteome</keyword>
<protein>
    <submittedName>
        <fullName evidence="2">Uncharacterized protein</fullName>
    </submittedName>
</protein>
<evidence type="ECO:0000313" key="2">
    <source>
        <dbReference type="EMBL" id="KAJ6635128.1"/>
    </source>
</evidence>
<name>A0A9Q0RWQ9_9DIPT</name>
<feature type="non-terminal residue" evidence="2">
    <location>
        <position position="487"/>
    </location>
</feature>
<proteinExistence type="predicted"/>
<dbReference type="Proteomes" id="UP001151699">
    <property type="component" value="Chromosome C"/>
</dbReference>
<gene>
    <name evidence="2" type="ORF">Bhyg_13711</name>
</gene>